<dbReference type="InterPro" id="IPR009057">
    <property type="entry name" value="Homeodomain-like_sf"/>
</dbReference>
<dbReference type="RefSeq" id="XP_030060515.1">
    <property type="nucleotide sequence ID" value="XM_030204655.1"/>
</dbReference>
<dbReference type="GO" id="GO:0070198">
    <property type="term" value="P:protein localization to chromosome, telomeric region"/>
    <property type="evidence" value="ECO:0007669"/>
    <property type="project" value="TreeGrafter"/>
</dbReference>
<feature type="domain" description="HTH myb-type" evidence="13">
    <location>
        <begin position="429"/>
        <end position="482"/>
    </location>
</feature>
<keyword evidence="4" id="KW-0597">Phosphoprotein</keyword>
<dbReference type="GO" id="GO:0061820">
    <property type="term" value="P:telomeric D-loop disassembly"/>
    <property type="evidence" value="ECO:0007669"/>
    <property type="project" value="TreeGrafter"/>
</dbReference>
<organism evidence="14 15">
    <name type="scientific">Microcaecilia unicolor</name>
    <dbReference type="NCBI Taxonomy" id="1415580"/>
    <lineage>
        <taxon>Eukaryota</taxon>
        <taxon>Metazoa</taxon>
        <taxon>Chordata</taxon>
        <taxon>Craniata</taxon>
        <taxon>Vertebrata</taxon>
        <taxon>Euteleostomi</taxon>
        <taxon>Amphibia</taxon>
        <taxon>Gymnophiona</taxon>
        <taxon>Siphonopidae</taxon>
        <taxon>Microcaecilia</taxon>
    </lineage>
</organism>
<dbReference type="Gene3D" id="1.25.40.210">
    <property type="entry name" value="Telomere repeat-binding factor, dimerisation domain"/>
    <property type="match status" value="1"/>
</dbReference>
<comment type="subcellular location">
    <subcellularLocation>
        <location evidence="1">Chromosome</location>
        <location evidence="1">Telomere</location>
    </subcellularLocation>
    <subcellularLocation>
        <location evidence="10">Nucleus</location>
    </subcellularLocation>
</comment>
<evidence type="ECO:0000256" key="1">
    <source>
        <dbReference type="ARBA" id="ARBA00004574"/>
    </source>
</evidence>
<keyword evidence="2" id="KW-0158">Chromosome</keyword>
<dbReference type="Pfam" id="PF08558">
    <property type="entry name" value="TRF"/>
    <property type="match status" value="1"/>
</dbReference>
<keyword evidence="14" id="KW-1185">Reference proteome</keyword>
<dbReference type="InterPro" id="IPR030657">
    <property type="entry name" value="TERF2"/>
</dbReference>
<evidence type="ECO:0000256" key="7">
    <source>
        <dbReference type="ARBA" id="ARBA00023125"/>
    </source>
</evidence>
<dbReference type="GO" id="GO:0003691">
    <property type="term" value="F:double-stranded telomeric DNA binding"/>
    <property type="evidence" value="ECO:0007669"/>
    <property type="project" value="UniProtKB-UniRule"/>
</dbReference>
<dbReference type="SUPFAM" id="SSF46689">
    <property type="entry name" value="Homeodomain-like"/>
    <property type="match status" value="1"/>
</dbReference>
<keyword evidence="3" id="KW-1017">Isopeptide bond</keyword>
<gene>
    <name evidence="15" type="primary">TERF2</name>
</gene>
<feature type="domain" description="Myb-like" evidence="12">
    <location>
        <begin position="425"/>
        <end position="478"/>
    </location>
</feature>
<evidence type="ECO:0000256" key="10">
    <source>
        <dbReference type="PIRNR" id="PIRNR038016"/>
    </source>
</evidence>
<accession>A0A6P7YBT7</accession>
<dbReference type="InterPro" id="IPR001005">
    <property type="entry name" value="SANT/Myb"/>
</dbReference>
<evidence type="ECO:0000256" key="6">
    <source>
        <dbReference type="ARBA" id="ARBA00022895"/>
    </source>
</evidence>
<sequence length="483" mass="55303">MAGPSCERDVEKVLERGVNSWVLDFYFNAAMRAFGSGNYQDFKQFRDIMGVLIARPLKGEQKNSKQLRVMQCLSRIEAGENLDCMFDRETDVTPLESAVNVLEMLQEEFPIDEEVLNPSKQMLKEAAIIICILNNQFERALNILKKYLPTDSSTKKLRTLLMAVISEKNTTHPMVQNFCYETVKQKTFQLFDGLIDITEPFLLSAAKKVFLPEGFTEKLEKSNKRIVCDQNPRVEPETMSMDEQDQEARREENSHCTSYSLSTLQVAFCALSKNQDAAADFYALTETDFAFPETNCQPTACSSRIKRQREEGTVTAVPASPELERRRKCLTVNPLLVDRDDTYSERKTNPSSPLKGEAEAPKPTATAVQNKNWHLRVGERTALRRWHSMDKLEEKGQETWSDEDDLFTFNKGGGDKDSDRGSVSSHHPKKQRWTVQESEWVKTGVQRFGKGNWSAILRNYAFVNRTAVMIKDRWRTMKKQGLL</sequence>
<keyword evidence="6 10" id="KW-0779">Telomere</keyword>
<dbReference type="GO" id="GO:1905839">
    <property type="term" value="P:negative regulation of telomeric D-loop disassembly"/>
    <property type="evidence" value="ECO:0007669"/>
    <property type="project" value="TreeGrafter"/>
</dbReference>
<comment type="subunit">
    <text evidence="10">Homodimer.</text>
</comment>
<evidence type="ECO:0000256" key="5">
    <source>
        <dbReference type="ARBA" id="ARBA00022843"/>
    </source>
</evidence>
<keyword evidence="5" id="KW-0832">Ubl conjugation</keyword>
<dbReference type="InterPro" id="IPR013867">
    <property type="entry name" value="Telomere_rpt-bd_fac_dimer_dom"/>
</dbReference>
<dbReference type="AlphaFoldDB" id="A0A6P7YBT7"/>
<dbReference type="GO" id="GO:0003720">
    <property type="term" value="F:telomerase activity"/>
    <property type="evidence" value="ECO:0007669"/>
    <property type="project" value="TreeGrafter"/>
</dbReference>
<dbReference type="GO" id="GO:0031627">
    <property type="term" value="P:telomeric loop formation"/>
    <property type="evidence" value="ECO:0007669"/>
    <property type="project" value="TreeGrafter"/>
</dbReference>
<evidence type="ECO:0000256" key="8">
    <source>
        <dbReference type="ARBA" id="ARBA00023242"/>
    </source>
</evidence>
<evidence type="ECO:0000313" key="14">
    <source>
        <dbReference type="Proteomes" id="UP000515156"/>
    </source>
</evidence>
<protein>
    <recommendedName>
        <fullName evidence="10">Telomeric repeat-binding factor</fullName>
    </recommendedName>
</protein>
<dbReference type="FunCoup" id="A0A6P7YBT7">
    <property type="interactions" value="3253"/>
</dbReference>
<dbReference type="Proteomes" id="UP000515156">
    <property type="component" value="Chromosome 5"/>
</dbReference>
<dbReference type="InterPro" id="IPR031902">
    <property type="entry name" value="TERF2_RBM"/>
</dbReference>
<feature type="region of interest" description="Disordered" evidence="11">
    <location>
        <begin position="404"/>
        <end position="435"/>
    </location>
</feature>
<dbReference type="GO" id="GO:0032210">
    <property type="term" value="P:regulation of telomere maintenance via telomerase"/>
    <property type="evidence" value="ECO:0007669"/>
    <property type="project" value="TreeGrafter"/>
</dbReference>
<dbReference type="GO" id="GO:0031848">
    <property type="term" value="P:protection from non-homologous end joining at telomere"/>
    <property type="evidence" value="ECO:0007669"/>
    <property type="project" value="InterPro"/>
</dbReference>
<dbReference type="OrthoDB" id="608866at2759"/>
<evidence type="ECO:0000256" key="3">
    <source>
        <dbReference type="ARBA" id="ARBA00022499"/>
    </source>
</evidence>
<dbReference type="GO" id="GO:0042803">
    <property type="term" value="F:protein homodimerization activity"/>
    <property type="evidence" value="ECO:0007669"/>
    <property type="project" value="UniProtKB-UniRule"/>
</dbReference>
<evidence type="ECO:0000256" key="11">
    <source>
        <dbReference type="SAM" id="MobiDB-lite"/>
    </source>
</evidence>
<dbReference type="GeneID" id="115470994"/>
<dbReference type="SUPFAM" id="SSF63600">
    <property type="entry name" value="Telomeric repeat binding factor (TRF) dimerisation domain"/>
    <property type="match status" value="1"/>
</dbReference>
<evidence type="ECO:0000256" key="4">
    <source>
        <dbReference type="ARBA" id="ARBA00022553"/>
    </source>
</evidence>
<dbReference type="Pfam" id="PF16772">
    <property type="entry name" value="TERF2_RBM"/>
    <property type="match status" value="1"/>
</dbReference>
<keyword evidence="7 10" id="KW-0238">DNA-binding</keyword>
<evidence type="ECO:0000259" key="13">
    <source>
        <dbReference type="PROSITE" id="PS51294"/>
    </source>
</evidence>
<dbReference type="FunFam" id="1.10.10.60:FF:000129">
    <property type="entry name" value="Telomeric repeat-binding factor 2"/>
    <property type="match status" value="1"/>
</dbReference>
<dbReference type="PANTHER" id="PTHR46833:SF1">
    <property type="entry name" value="TELOMERIC REPEAT-BINDING FACTOR 2"/>
    <property type="match status" value="1"/>
</dbReference>
<reference evidence="15" key="1">
    <citation type="submission" date="2025-08" db="UniProtKB">
        <authorList>
            <consortium name="RefSeq"/>
        </authorList>
    </citation>
    <scope>IDENTIFICATION</scope>
</reference>
<dbReference type="GO" id="GO:0070187">
    <property type="term" value="C:shelterin complex"/>
    <property type="evidence" value="ECO:0007669"/>
    <property type="project" value="TreeGrafter"/>
</dbReference>
<dbReference type="Gene3D" id="1.10.10.60">
    <property type="entry name" value="Homeodomain-like"/>
    <property type="match status" value="1"/>
</dbReference>
<evidence type="ECO:0000259" key="12">
    <source>
        <dbReference type="PROSITE" id="PS50090"/>
    </source>
</evidence>
<dbReference type="PIRSF" id="PIRSF038016">
    <property type="entry name" value="Telomere_bd-1_Pin2"/>
    <property type="match status" value="1"/>
</dbReference>
<dbReference type="InParanoid" id="A0A6P7YBT7"/>
<dbReference type="InterPro" id="IPR036507">
    <property type="entry name" value="Telomere_rpt-bd_fac_dimer_sf"/>
</dbReference>
<dbReference type="GO" id="GO:0005654">
    <property type="term" value="C:nucleoplasm"/>
    <property type="evidence" value="ECO:0007669"/>
    <property type="project" value="UniProtKB-ARBA"/>
</dbReference>
<comment type="function">
    <text evidence="10">Binds the telomeric double-stranded 5'-TTAGGG-3' repeat.</text>
</comment>
<evidence type="ECO:0000256" key="2">
    <source>
        <dbReference type="ARBA" id="ARBA00022454"/>
    </source>
</evidence>
<evidence type="ECO:0000313" key="15">
    <source>
        <dbReference type="RefSeq" id="XP_030060515.1"/>
    </source>
</evidence>
<proteinExistence type="predicted"/>
<dbReference type="CTD" id="7014"/>
<dbReference type="Pfam" id="PF00249">
    <property type="entry name" value="Myb_DNA-binding"/>
    <property type="match status" value="1"/>
</dbReference>
<dbReference type="InterPro" id="IPR017357">
    <property type="entry name" value="TERF1/2"/>
</dbReference>
<name>A0A6P7YBT7_9AMPH</name>
<dbReference type="GO" id="GO:0098505">
    <property type="term" value="F:G-rich strand telomeric DNA binding"/>
    <property type="evidence" value="ECO:0007669"/>
    <property type="project" value="TreeGrafter"/>
</dbReference>
<keyword evidence="9 10" id="KW-0131">Cell cycle</keyword>
<feature type="region of interest" description="Disordered" evidence="11">
    <location>
        <begin position="340"/>
        <end position="372"/>
    </location>
</feature>
<dbReference type="KEGG" id="muo:115470994"/>
<keyword evidence="8 10" id="KW-0539">Nucleus</keyword>
<dbReference type="InterPro" id="IPR017930">
    <property type="entry name" value="Myb_dom"/>
</dbReference>
<dbReference type="CDD" id="cd11660">
    <property type="entry name" value="SANT_TRF"/>
    <property type="match status" value="1"/>
</dbReference>
<dbReference type="PANTHER" id="PTHR46833">
    <property type="entry name" value="TELOMERIC REPEAT-BINDING FACTOR 2 TERF2"/>
    <property type="match status" value="1"/>
</dbReference>
<dbReference type="SMART" id="SM00717">
    <property type="entry name" value="SANT"/>
    <property type="match status" value="1"/>
</dbReference>
<dbReference type="PROSITE" id="PS51294">
    <property type="entry name" value="HTH_MYB"/>
    <property type="match status" value="1"/>
</dbReference>
<dbReference type="PROSITE" id="PS50090">
    <property type="entry name" value="MYB_LIKE"/>
    <property type="match status" value="1"/>
</dbReference>
<evidence type="ECO:0000256" key="9">
    <source>
        <dbReference type="ARBA" id="ARBA00023306"/>
    </source>
</evidence>
<dbReference type="GO" id="GO:0032208">
    <property type="term" value="P:negative regulation of telomere maintenance via recombination"/>
    <property type="evidence" value="ECO:0007669"/>
    <property type="project" value="TreeGrafter"/>
</dbReference>